<dbReference type="EMBL" id="FNDW01000001">
    <property type="protein sequence ID" value="SDH63810.1"/>
    <property type="molecule type" value="Genomic_DNA"/>
</dbReference>
<sequence>MKYLFTFFLLLFLHSDKKDDFNYNILIGSWSQDFFANTTSTGIFTFKKDSTATLEMRNGKTKALIGGMQGTYKIEKSNKIIKITMFGQEKSFDIEELNNDYIVLQNKRDLKQKMSFKRFKD</sequence>
<keyword evidence="2" id="KW-1185">Reference proteome</keyword>
<dbReference type="OrthoDB" id="1258322at2"/>
<accession>A0A1G8E253</accession>
<gene>
    <name evidence="1" type="ORF">SAMN05421846_101390</name>
</gene>
<organism evidence="1 2">
    <name type="scientific">Chryseobacterium taeanense</name>
    <dbReference type="NCBI Taxonomy" id="311334"/>
    <lineage>
        <taxon>Bacteria</taxon>
        <taxon>Pseudomonadati</taxon>
        <taxon>Bacteroidota</taxon>
        <taxon>Flavobacteriia</taxon>
        <taxon>Flavobacteriales</taxon>
        <taxon>Weeksellaceae</taxon>
        <taxon>Chryseobacterium group</taxon>
        <taxon>Chryseobacterium</taxon>
    </lineage>
</organism>
<evidence type="ECO:0008006" key="3">
    <source>
        <dbReference type="Google" id="ProtNLM"/>
    </source>
</evidence>
<dbReference type="Proteomes" id="UP000198869">
    <property type="component" value="Unassembled WGS sequence"/>
</dbReference>
<protein>
    <recommendedName>
        <fullName evidence="3">Lipocalin-like domain-containing protein</fullName>
    </recommendedName>
</protein>
<dbReference type="AlphaFoldDB" id="A0A1G8E253"/>
<evidence type="ECO:0000313" key="1">
    <source>
        <dbReference type="EMBL" id="SDH63810.1"/>
    </source>
</evidence>
<dbReference type="RefSeq" id="WP_089853885.1">
    <property type="nucleotide sequence ID" value="NZ_FNDW01000001.1"/>
</dbReference>
<dbReference type="STRING" id="311334.SAMN05421846_101390"/>
<proteinExistence type="predicted"/>
<reference evidence="2" key="1">
    <citation type="submission" date="2016-10" db="EMBL/GenBank/DDBJ databases">
        <authorList>
            <person name="Varghese N."/>
            <person name="Submissions S."/>
        </authorList>
    </citation>
    <scope>NUCLEOTIDE SEQUENCE [LARGE SCALE GENOMIC DNA]</scope>
    <source>
        <strain evidence="2">DSM 17071</strain>
    </source>
</reference>
<name>A0A1G8E253_9FLAO</name>
<evidence type="ECO:0000313" key="2">
    <source>
        <dbReference type="Proteomes" id="UP000198869"/>
    </source>
</evidence>